<evidence type="ECO:0000256" key="1">
    <source>
        <dbReference type="SAM" id="MobiDB-lite"/>
    </source>
</evidence>
<keyword evidence="3" id="KW-1185">Reference proteome</keyword>
<organism evidence="2 3">
    <name type="scientific">Portunus trituberculatus</name>
    <name type="common">Swimming crab</name>
    <name type="synonym">Neptunus trituberculatus</name>
    <dbReference type="NCBI Taxonomy" id="210409"/>
    <lineage>
        <taxon>Eukaryota</taxon>
        <taxon>Metazoa</taxon>
        <taxon>Ecdysozoa</taxon>
        <taxon>Arthropoda</taxon>
        <taxon>Crustacea</taxon>
        <taxon>Multicrustacea</taxon>
        <taxon>Malacostraca</taxon>
        <taxon>Eumalacostraca</taxon>
        <taxon>Eucarida</taxon>
        <taxon>Decapoda</taxon>
        <taxon>Pleocyemata</taxon>
        <taxon>Brachyura</taxon>
        <taxon>Eubrachyura</taxon>
        <taxon>Portunoidea</taxon>
        <taxon>Portunidae</taxon>
        <taxon>Portuninae</taxon>
        <taxon>Portunus</taxon>
    </lineage>
</organism>
<accession>A0A5B7HXX3</accession>
<dbReference type="Proteomes" id="UP000324222">
    <property type="component" value="Unassembled WGS sequence"/>
</dbReference>
<protein>
    <submittedName>
        <fullName evidence="2">Uncharacterized protein</fullName>
    </submittedName>
</protein>
<dbReference type="EMBL" id="VSRR010039233">
    <property type="protein sequence ID" value="MPC74586.1"/>
    <property type="molecule type" value="Genomic_DNA"/>
</dbReference>
<evidence type="ECO:0000313" key="2">
    <source>
        <dbReference type="EMBL" id="MPC74586.1"/>
    </source>
</evidence>
<dbReference type="AlphaFoldDB" id="A0A5B7HXX3"/>
<name>A0A5B7HXX3_PORTR</name>
<proteinExistence type="predicted"/>
<comment type="caution">
    <text evidence="2">The sequence shown here is derived from an EMBL/GenBank/DDBJ whole genome shotgun (WGS) entry which is preliminary data.</text>
</comment>
<evidence type="ECO:0000313" key="3">
    <source>
        <dbReference type="Proteomes" id="UP000324222"/>
    </source>
</evidence>
<feature type="compositionally biased region" description="Acidic residues" evidence="1">
    <location>
        <begin position="16"/>
        <end position="27"/>
    </location>
</feature>
<sequence length="60" mass="6711">MGDESDGVNLIKLTEADDMVTDEEEEEGTKGVRDKRGENINIVINIFNQVARKANVFTEI</sequence>
<reference evidence="2 3" key="1">
    <citation type="submission" date="2019-05" db="EMBL/GenBank/DDBJ databases">
        <title>Another draft genome of Portunus trituberculatus and its Hox gene families provides insights of decapod evolution.</title>
        <authorList>
            <person name="Jeong J.-H."/>
            <person name="Song I."/>
            <person name="Kim S."/>
            <person name="Choi T."/>
            <person name="Kim D."/>
            <person name="Ryu S."/>
            <person name="Kim W."/>
        </authorList>
    </citation>
    <scope>NUCLEOTIDE SEQUENCE [LARGE SCALE GENOMIC DNA]</scope>
    <source>
        <tissue evidence="2">Muscle</tissue>
    </source>
</reference>
<feature type="region of interest" description="Disordered" evidence="1">
    <location>
        <begin position="1"/>
        <end position="32"/>
    </location>
</feature>
<gene>
    <name evidence="2" type="ORF">E2C01_068950</name>
</gene>